<organism evidence="1 2">
    <name type="scientific">Xylanimonas ulmi</name>
    <dbReference type="NCBI Taxonomy" id="228973"/>
    <lineage>
        <taxon>Bacteria</taxon>
        <taxon>Bacillati</taxon>
        <taxon>Actinomycetota</taxon>
        <taxon>Actinomycetes</taxon>
        <taxon>Micrococcales</taxon>
        <taxon>Promicromonosporaceae</taxon>
        <taxon>Xylanimonas</taxon>
    </lineage>
</organism>
<proteinExistence type="predicted"/>
<accession>A0A4Q7M111</accession>
<protein>
    <submittedName>
        <fullName evidence="1">Uncharacterized protein</fullName>
    </submittedName>
</protein>
<gene>
    <name evidence="1" type="ORF">EV386_1362</name>
</gene>
<dbReference type="AlphaFoldDB" id="A0A4Q7M111"/>
<dbReference type="Proteomes" id="UP000293852">
    <property type="component" value="Unassembled WGS sequence"/>
</dbReference>
<evidence type="ECO:0000313" key="2">
    <source>
        <dbReference type="Proteomes" id="UP000293852"/>
    </source>
</evidence>
<name>A0A4Q7M111_9MICO</name>
<dbReference type="RefSeq" id="WP_130413494.1">
    <property type="nucleotide sequence ID" value="NZ_SGWX01000001.1"/>
</dbReference>
<comment type="caution">
    <text evidence="1">The sequence shown here is derived from an EMBL/GenBank/DDBJ whole genome shotgun (WGS) entry which is preliminary data.</text>
</comment>
<dbReference type="EMBL" id="SGWX01000001">
    <property type="protein sequence ID" value="RZS61074.1"/>
    <property type="molecule type" value="Genomic_DNA"/>
</dbReference>
<reference evidence="1 2" key="1">
    <citation type="submission" date="2019-02" db="EMBL/GenBank/DDBJ databases">
        <title>Sequencing the genomes of 1000 actinobacteria strains.</title>
        <authorList>
            <person name="Klenk H.-P."/>
        </authorList>
    </citation>
    <scope>NUCLEOTIDE SEQUENCE [LARGE SCALE GENOMIC DNA]</scope>
    <source>
        <strain evidence="1 2">DSM 16932</strain>
    </source>
</reference>
<keyword evidence="2" id="KW-1185">Reference proteome</keyword>
<sequence length="69" mass="7660">MATLPWLAHLSRRELELLVTELARDLAERPRSIQRFRAEADLGCWRAVAEAYGSVGEHGTHDDGAADDS</sequence>
<evidence type="ECO:0000313" key="1">
    <source>
        <dbReference type="EMBL" id="RZS61074.1"/>
    </source>
</evidence>